<keyword evidence="16" id="KW-0812">Transmembrane</keyword>
<feature type="region of interest" description="Disordered" evidence="15">
    <location>
        <begin position="298"/>
        <end position="385"/>
    </location>
</feature>
<feature type="compositionally biased region" description="Low complexity" evidence="15">
    <location>
        <begin position="264"/>
        <end position="273"/>
    </location>
</feature>
<dbReference type="EMBL" id="JAAQHG020000003">
    <property type="protein sequence ID" value="KAL1589951.1"/>
    <property type="molecule type" value="Genomic_DNA"/>
</dbReference>
<dbReference type="SUPFAM" id="SSF51445">
    <property type="entry name" value="(Trans)glycosidases"/>
    <property type="match status" value="1"/>
</dbReference>
<dbReference type="PANTHER" id="PTHR16631:SF17">
    <property type="entry name" value="GLUCAN ENDO-1,3-BETA-GLUCOSIDASE BTGC"/>
    <property type="match status" value="1"/>
</dbReference>
<feature type="region of interest" description="Disordered" evidence="15">
    <location>
        <begin position="1"/>
        <end position="34"/>
    </location>
</feature>
<feature type="compositionally biased region" description="Pro residues" evidence="15">
    <location>
        <begin position="144"/>
        <end position="153"/>
    </location>
</feature>
<dbReference type="RefSeq" id="XP_069233056.1">
    <property type="nucleotide sequence ID" value="XM_069369982.1"/>
</dbReference>
<dbReference type="GO" id="GO:0071555">
    <property type="term" value="P:cell wall organization"/>
    <property type="evidence" value="ECO:0007669"/>
    <property type="project" value="UniProtKB-KW"/>
</dbReference>
<dbReference type="GO" id="GO:0009986">
    <property type="term" value="C:cell surface"/>
    <property type="evidence" value="ECO:0007669"/>
    <property type="project" value="TreeGrafter"/>
</dbReference>
<evidence type="ECO:0000256" key="6">
    <source>
        <dbReference type="ARBA" id="ARBA00022801"/>
    </source>
</evidence>
<keyword evidence="9" id="KW-0119">Carbohydrate metabolism</keyword>
<evidence type="ECO:0000256" key="16">
    <source>
        <dbReference type="SAM" id="Phobius"/>
    </source>
</evidence>
<feature type="compositionally biased region" description="Basic and acidic residues" evidence="15">
    <location>
        <begin position="1"/>
        <end position="23"/>
    </location>
</feature>
<feature type="compositionally biased region" description="Polar residues" evidence="15">
    <location>
        <begin position="176"/>
        <end position="188"/>
    </location>
</feature>
<dbReference type="Proteomes" id="UP000803884">
    <property type="component" value="Unassembled WGS sequence"/>
</dbReference>
<evidence type="ECO:0000256" key="10">
    <source>
        <dbReference type="ARBA" id="ARBA00023316"/>
    </source>
</evidence>
<evidence type="ECO:0000256" key="5">
    <source>
        <dbReference type="ARBA" id="ARBA00022475"/>
    </source>
</evidence>
<comment type="subcellular location">
    <subcellularLocation>
        <location evidence="2">Cell membrane</location>
        <topology evidence="2">Single-pass type II membrane protein</topology>
    </subcellularLocation>
</comment>
<keyword evidence="8" id="KW-0325">Glycoprotein</keyword>
<evidence type="ECO:0000256" key="4">
    <source>
        <dbReference type="ARBA" id="ARBA00012780"/>
    </source>
</evidence>
<keyword evidence="7 16" id="KW-0472">Membrane</keyword>
<keyword evidence="5" id="KW-1003">Cell membrane</keyword>
<feature type="compositionally biased region" description="Basic and acidic residues" evidence="15">
    <location>
        <begin position="371"/>
        <end position="385"/>
    </location>
</feature>
<evidence type="ECO:0000256" key="2">
    <source>
        <dbReference type="ARBA" id="ARBA00004401"/>
    </source>
</evidence>
<feature type="compositionally biased region" description="Low complexity" evidence="15">
    <location>
        <begin position="417"/>
        <end position="438"/>
    </location>
</feature>
<evidence type="ECO:0000256" key="14">
    <source>
        <dbReference type="ARBA" id="ARBA00043078"/>
    </source>
</evidence>
<dbReference type="GO" id="GO:0000272">
    <property type="term" value="P:polysaccharide catabolic process"/>
    <property type="evidence" value="ECO:0007669"/>
    <property type="project" value="UniProtKB-KW"/>
</dbReference>
<evidence type="ECO:0000313" key="18">
    <source>
        <dbReference type="Proteomes" id="UP000803884"/>
    </source>
</evidence>
<dbReference type="InterPro" id="IPR017853">
    <property type="entry name" value="GH"/>
</dbReference>
<evidence type="ECO:0000256" key="9">
    <source>
        <dbReference type="ARBA" id="ARBA00023277"/>
    </source>
</evidence>
<evidence type="ECO:0000256" key="13">
    <source>
        <dbReference type="ARBA" id="ARBA00042373"/>
    </source>
</evidence>
<keyword evidence="6" id="KW-0378">Hydrolase</keyword>
<comment type="similarity">
    <text evidence="3">Belongs to the glycosyl hydrolase 17 family.</text>
</comment>
<evidence type="ECO:0000256" key="11">
    <source>
        <dbReference type="ARBA" id="ARBA00023326"/>
    </source>
</evidence>
<feature type="compositionally biased region" description="Basic and acidic residues" evidence="15">
    <location>
        <begin position="344"/>
        <end position="363"/>
    </location>
</feature>
<dbReference type="GO" id="GO:0005886">
    <property type="term" value="C:plasma membrane"/>
    <property type="evidence" value="ECO:0007669"/>
    <property type="project" value="UniProtKB-SubCell"/>
</dbReference>
<comment type="catalytic activity">
    <reaction evidence="1">
        <text>Hydrolysis of (1-&gt;3)-beta-D-glucosidic linkages in (1-&gt;3)-beta-D-glucans.</text>
        <dbReference type="EC" id="3.2.1.39"/>
    </reaction>
</comment>
<comment type="function">
    <text evidence="12">Glucanases play a role in cell expansion during growth, in cell-cell fusion during mating, and in spore release during sporulation. This enzyme may be involved in beta-glucan degradation. Active on laminarin and lichenan.</text>
</comment>
<keyword evidence="11" id="KW-0624">Polysaccharide degradation</keyword>
<evidence type="ECO:0000256" key="12">
    <source>
        <dbReference type="ARBA" id="ARBA00037649"/>
    </source>
</evidence>
<evidence type="ECO:0000256" key="1">
    <source>
        <dbReference type="ARBA" id="ARBA00000382"/>
    </source>
</evidence>
<dbReference type="EC" id="3.2.1.39" evidence="4"/>
<accession>A0AB34L0A8</accession>
<keyword evidence="18" id="KW-1185">Reference proteome</keyword>
<keyword evidence="16" id="KW-1133">Transmembrane helix</keyword>
<feature type="compositionally biased region" description="Gly residues" evidence="15">
    <location>
        <begin position="331"/>
        <end position="340"/>
    </location>
</feature>
<evidence type="ECO:0000313" key="17">
    <source>
        <dbReference type="EMBL" id="KAL1589951.1"/>
    </source>
</evidence>
<dbReference type="GO" id="GO:0009277">
    <property type="term" value="C:fungal-type cell wall"/>
    <property type="evidence" value="ECO:0007669"/>
    <property type="project" value="TreeGrafter"/>
</dbReference>
<feature type="region of interest" description="Disordered" evidence="15">
    <location>
        <begin position="47"/>
        <end position="273"/>
    </location>
</feature>
<dbReference type="InterPro" id="IPR050732">
    <property type="entry name" value="Beta-glucan_modifiers"/>
</dbReference>
<dbReference type="GO" id="GO:0005576">
    <property type="term" value="C:extracellular region"/>
    <property type="evidence" value="ECO:0007669"/>
    <property type="project" value="TreeGrafter"/>
</dbReference>
<keyword evidence="10" id="KW-0961">Cell wall biogenesis/degradation</keyword>
<feature type="transmembrane region" description="Helical" evidence="16">
    <location>
        <begin position="393"/>
        <end position="418"/>
    </location>
</feature>
<evidence type="ECO:0000256" key="15">
    <source>
        <dbReference type="SAM" id="MobiDB-lite"/>
    </source>
</evidence>
<reference evidence="17 18" key="1">
    <citation type="journal article" date="2020" name="Microbiol. Resour. Announc.">
        <title>Draft Genome Sequence of a Cladosporium Species Isolated from the Mesophotic Ascidian Didemnum maculosum.</title>
        <authorList>
            <person name="Gioti A."/>
            <person name="Siaperas R."/>
            <person name="Nikolaivits E."/>
            <person name="Le Goff G."/>
            <person name="Ouazzani J."/>
            <person name="Kotoulas G."/>
            <person name="Topakas E."/>
        </authorList>
    </citation>
    <scope>NUCLEOTIDE SEQUENCE [LARGE SCALE GENOMIC DNA]</scope>
    <source>
        <strain evidence="17 18">TM138-S3</strain>
    </source>
</reference>
<feature type="region of interest" description="Disordered" evidence="15">
    <location>
        <begin position="417"/>
        <end position="443"/>
    </location>
</feature>
<evidence type="ECO:0000256" key="8">
    <source>
        <dbReference type="ARBA" id="ARBA00023180"/>
    </source>
</evidence>
<dbReference type="AlphaFoldDB" id="A0AB34L0A8"/>
<dbReference type="GO" id="GO:0042973">
    <property type="term" value="F:glucan endo-1,3-beta-D-glucosidase activity"/>
    <property type="evidence" value="ECO:0007669"/>
    <property type="project" value="UniProtKB-EC"/>
</dbReference>
<comment type="caution">
    <text evidence="17">The sequence shown here is derived from an EMBL/GenBank/DDBJ whole genome shotgun (WGS) entry which is preliminary data.</text>
</comment>
<proteinExistence type="inferred from homology"/>
<sequence length="774" mass="83585">MSYNHAHDSNRPFNREDDWRDDFQPPVSPISINTSLNSLSNAQYGHHIAAGQIRAPNRSVSPIKGTQHPSWPTEMPPPPSGRGGQPCSPPGYYPQQRQAKPYMPTASDFSPPDPERRALQDIDNLFGPREVMSPSPEPQDYRSPPVPHHPSTPPRKTRSKPPQQPDSASKVPLMAQTRSPSAHDSPSPSRRHRQGPPRAAVGAAQSPYAEPREPSPYTQREYPATPPRQALRQNMHRHTDSASSNAPLMEHRGSPSGRGPPSPTRRGYGVPAAAVGGADAGGAAADYYGNEVPKRWQGEAYGNFDPSSIADDGDDGFEEHPRNKRSRRGLSGVGAFGGAAGADDPDKGGFKVFEVRRGNEERGFSQSPTRSRGDPEKSEWLDKQSHGKKRMKWIVGSLILLVVVAAVVGGTAGGILGMKNSNGNGSSTKQTSSSSSSGKDGGLYDIDSPEIKALLDNKAFHKVFPGMDYTPLNAQYPDCMHNPPDQNNITMDMAQLAQLTPAVRLYGTDCNQTEMVLTAIDRLGYNSTLQVWLGVWLGNNATTNDRQLSQMEALLRAYPASHFAGIIVGNEVLFRKDLTEAQLAANLTAVRRTLSDLSIDLPVATSDLGDDWTAQLAADSDIVLANVHPFFAGVTPAAAPGWTWSFWQNHNAALATSPSSAGKNWPRSIIAEVGWPSAGGTNCGGSDGTCSAGEEGATAGVQEMNAFMEGWVCPSLSNGTTYFWFEAYDEPWKKQFDTAGQAWESKWGLMDGGRELKEGLVVPDCGGRTVERAF</sequence>
<evidence type="ECO:0000256" key="3">
    <source>
        <dbReference type="ARBA" id="ARBA00008773"/>
    </source>
</evidence>
<dbReference type="Gene3D" id="3.20.20.80">
    <property type="entry name" value="Glycosidases"/>
    <property type="match status" value="2"/>
</dbReference>
<organism evidence="17 18">
    <name type="scientific">Cladosporium halotolerans</name>
    <dbReference type="NCBI Taxonomy" id="1052096"/>
    <lineage>
        <taxon>Eukaryota</taxon>
        <taxon>Fungi</taxon>
        <taxon>Dikarya</taxon>
        <taxon>Ascomycota</taxon>
        <taxon>Pezizomycotina</taxon>
        <taxon>Dothideomycetes</taxon>
        <taxon>Dothideomycetidae</taxon>
        <taxon>Cladosporiales</taxon>
        <taxon>Cladosporiaceae</taxon>
        <taxon>Cladosporium</taxon>
    </lineage>
</organism>
<dbReference type="GeneID" id="96002820"/>
<gene>
    <name evidence="17" type="ORF">WHR41_01376</name>
</gene>
<protein>
    <recommendedName>
        <fullName evidence="4">glucan endo-1,3-beta-D-glucosidase</fullName>
        <ecNumber evidence="4">3.2.1.39</ecNumber>
    </recommendedName>
    <alternativeName>
        <fullName evidence="14">Endo-1,3-beta-glucanase btgC</fullName>
    </alternativeName>
    <alternativeName>
        <fullName evidence="13">Laminarinase btgC</fullName>
    </alternativeName>
</protein>
<evidence type="ECO:0000256" key="7">
    <source>
        <dbReference type="ARBA" id="ARBA00023136"/>
    </source>
</evidence>
<dbReference type="PANTHER" id="PTHR16631">
    <property type="entry name" value="GLUCAN 1,3-BETA-GLUCOSIDASE"/>
    <property type="match status" value="1"/>
</dbReference>
<name>A0AB34L0A8_9PEZI</name>